<dbReference type="EMBL" id="AP018553">
    <property type="protein sequence ID" value="BBD72353.1"/>
    <property type="molecule type" value="Genomic_DNA"/>
</dbReference>
<evidence type="ECO:0000313" key="1">
    <source>
        <dbReference type="EMBL" id="BBD72353.1"/>
    </source>
</evidence>
<name>A0A348B2F1_9CREN</name>
<dbReference type="KEGG" id="sacd:HS1genome_0742"/>
<reference evidence="2" key="4">
    <citation type="submission" date="2020-09" db="EMBL/GenBank/DDBJ databases">
        <authorList>
            <person name="Sun Q."/>
            <person name="Ohkuma M."/>
        </authorList>
    </citation>
    <scope>NUCLEOTIDE SEQUENCE</scope>
    <source>
        <strain evidence="2">JCM 31740</strain>
    </source>
</reference>
<evidence type="ECO:0000313" key="2">
    <source>
        <dbReference type="EMBL" id="GGT90083.1"/>
    </source>
</evidence>
<dbReference type="Proteomes" id="UP000616143">
    <property type="component" value="Unassembled WGS sequence"/>
</dbReference>
<accession>A0A348B2F1</accession>
<keyword evidence="3" id="KW-1185">Reference proteome</keyword>
<reference evidence="3" key="2">
    <citation type="submission" date="2018-04" db="EMBL/GenBank/DDBJ databases">
        <title>Complete genome sequence of Sulfodiicoccus acidiphilus strain HS-1.</title>
        <authorList>
            <person name="Sakai H.D."/>
            <person name="Kurosawa N."/>
        </authorList>
    </citation>
    <scope>NUCLEOTIDE SEQUENCE [LARGE SCALE GENOMIC DNA]</scope>
    <source>
        <strain evidence="3">HS-1</strain>
    </source>
</reference>
<sequence length="65" mass="7818">MKFISFKYRNDYTAETKRSVPPLRDIISRVTRNVKKGYMKLIILETKKWRSREEEVEKLMGHSGK</sequence>
<organism evidence="1 3">
    <name type="scientific">Sulfodiicoccus acidiphilus</name>
    <dbReference type="NCBI Taxonomy" id="1670455"/>
    <lineage>
        <taxon>Archaea</taxon>
        <taxon>Thermoproteota</taxon>
        <taxon>Thermoprotei</taxon>
        <taxon>Sulfolobales</taxon>
        <taxon>Sulfolobaceae</taxon>
        <taxon>Sulfodiicoccus</taxon>
    </lineage>
</organism>
<dbReference type="Proteomes" id="UP000276741">
    <property type="component" value="Chromosome"/>
</dbReference>
<reference evidence="1" key="3">
    <citation type="journal article" date="2019" name="BMC Res. Notes">
        <title>Complete genome sequence of the Sulfodiicoccus acidiphilus strain HS-1T, the first crenarchaeon that lacks polB3, isolated from an acidic hot spring in Ohwaku-dani, Hakone, Japan.</title>
        <authorList>
            <person name="Sakai H.D."/>
            <person name="Kurosawa N."/>
        </authorList>
    </citation>
    <scope>NUCLEOTIDE SEQUENCE</scope>
    <source>
        <strain evidence="1">HS-1</strain>
    </source>
</reference>
<dbReference type="AlphaFoldDB" id="A0A348B2F1"/>
<evidence type="ECO:0000313" key="3">
    <source>
        <dbReference type="Proteomes" id="UP000276741"/>
    </source>
</evidence>
<protein>
    <submittedName>
        <fullName evidence="1">Uncharacterized protein</fullName>
    </submittedName>
</protein>
<reference evidence="2" key="1">
    <citation type="journal article" date="2014" name="Int. J. Syst. Evol. Microbiol.">
        <title>Complete genome sequence of Corynebacterium casei LMG S-19264T (=DSM 44701T), isolated from a smear-ripened cheese.</title>
        <authorList>
            <consortium name="US DOE Joint Genome Institute (JGI-PGF)"/>
            <person name="Walter F."/>
            <person name="Albersmeier A."/>
            <person name="Kalinowski J."/>
            <person name="Ruckert C."/>
        </authorList>
    </citation>
    <scope>NUCLEOTIDE SEQUENCE</scope>
    <source>
        <strain evidence="2">JCM 31740</strain>
    </source>
</reference>
<gene>
    <name evidence="2" type="ORF">GCM10007116_04800</name>
    <name evidence="1" type="ORF">HS1genome_0742</name>
</gene>
<proteinExistence type="predicted"/>
<dbReference type="EMBL" id="BMQS01000004">
    <property type="protein sequence ID" value="GGT90083.1"/>
    <property type="molecule type" value="Genomic_DNA"/>
</dbReference>